<dbReference type="EMBL" id="OB663635">
    <property type="protein sequence ID" value="CAD7231561.1"/>
    <property type="molecule type" value="Genomic_DNA"/>
</dbReference>
<protein>
    <submittedName>
        <fullName evidence="1">Uncharacterized protein</fullName>
    </submittedName>
</protein>
<reference evidence="1" key="1">
    <citation type="submission" date="2020-11" db="EMBL/GenBank/DDBJ databases">
        <authorList>
            <person name="Tran Van P."/>
        </authorList>
    </citation>
    <scope>NUCLEOTIDE SEQUENCE</scope>
</reference>
<accession>A0A7R8ZPI2</accession>
<gene>
    <name evidence="1" type="ORF">CTOB1V02_LOCUS9408</name>
</gene>
<sequence>MEGDLTLSPLNRLFHSKVEAFHHNRLLGIPWNFRLEYFPAYCPFNDYRADSSLTMEDHQNLEEFRTRVEAKSTEAGSGGYGIGEDFHDGEKDYFRQKYFFNQMQTRCLQPNKMMEKRVISVEFVMKSSRGQRNYGDTSELTQGKNPSAVPCVARAFRSMEPCRDMN</sequence>
<name>A0A7R8ZPI2_9CRUS</name>
<organism evidence="1">
    <name type="scientific">Cyprideis torosa</name>
    <dbReference type="NCBI Taxonomy" id="163714"/>
    <lineage>
        <taxon>Eukaryota</taxon>
        <taxon>Metazoa</taxon>
        <taxon>Ecdysozoa</taxon>
        <taxon>Arthropoda</taxon>
        <taxon>Crustacea</taxon>
        <taxon>Oligostraca</taxon>
        <taxon>Ostracoda</taxon>
        <taxon>Podocopa</taxon>
        <taxon>Podocopida</taxon>
        <taxon>Cytherocopina</taxon>
        <taxon>Cytheroidea</taxon>
        <taxon>Cytherideidae</taxon>
        <taxon>Cyprideis</taxon>
    </lineage>
</organism>
<dbReference type="AlphaFoldDB" id="A0A7R8ZPI2"/>
<proteinExistence type="predicted"/>
<evidence type="ECO:0000313" key="1">
    <source>
        <dbReference type="EMBL" id="CAD7231561.1"/>
    </source>
</evidence>